<proteinExistence type="predicted"/>
<evidence type="ECO:0000313" key="2">
    <source>
        <dbReference type="Proteomes" id="UP000185547"/>
    </source>
</evidence>
<reference evidence="1 2" key="1">
    <citation type="submission" date="2017-01" db="EMBL/GenBank/DDBJ databases">
        <authorList>
            <person name="Varghese N."/>
            <person name="Submissions S."/>
        </authorList>
    </citation>
    <scope>NUCLEOTIDE SEQUENCE [LARGE SCALE GENOMIC DNA]</scope>
    <source>
        <strain evidence="1 2">DSM 44280</strain>
    </source>
</reference>
<sequence length="42" mass="4760">MTDTSEILDSITPKQTAKVNSLNEFPREDAQGMVIYNAVLYR</sequence>
<name>A0A9X8R673_9CORY</name>
<dbReference type="AlphaFoldDB" id="A0A9X8R673"/>
<evidence type="ECO:0000313" key="1">
    <source>
        <dbReference type="EMBL" id="SIQ63758.1"/>
    </source>
</evidence>
<accession>A0A9X8R673</accession>
<comment type="caution">
    <text evidence="1">The sequence shown here is derived from an EMBL/GenBank/DDBJ whole genome shotgun (WGS) entry which is preliminary data.</text>
</comment>
<keyword evidence="2" id="KW-1185">Reference proteome</keyword>
<dbReference type="Proteomes" id="UP000185547">
    <property type="component" value="Unassembled WGS sequence"/>
</dbReference>
<gene>
    <name evidence="1" type="ORF">SAMN05421802_12211</name>
</gene>
<protein>
    <submittedName>
        <fullName evidence="1">Uncharacterized protein</fullName>
    </submittedName>
</protein>
<organism evidence="1 2">
    <name type="scientific">Corynebacterium afermentans</name>
    <dbReference type="NCBI Taxonomy" id="38286"/>
    <lineage>
        <taxon>Bacteria</taxon>
        <taxon>Bacillati</taxon>
        <taxon>Actinomycetota</taxon>
        <taxon>Actinomycetes</taxon>
        <taxon>Mycobacteriales</taxon>
        <taxon>Corynebacteriaceae</taxon>
        <taxon>Corynebacterium</taxon>
    </lineage>
</organism>
<dbReference type="EMBL" id="FTMH01000022">
    <property type="protein sequence ID" value="SIQ63758.1"/>
    <property type="molecule type" value="Genomic_DNA"/>
</dbReference>
<dbReference type="RefSeq" id="WP_286131631.1">
    <property type="nucleotide sequence ID" value="NZ_FTMH01000022.1"/>
</dbReference>